<proteinExistence type="predicted"/>
<dbReference type="AlphaFoldDB" id="A0A2H0LYE2"/>
<feature type="transmembrane region" description="Helical" evidence="1">
    <location>
        <begin position="79"/>
        <end position="100"/>
    </location>
</feature>
<evidence type="ECO:0000313" key="2">
    <source>
        <dbReference type="EMBL" id="PIQ89443.1"/>
    </source>
</evidence>
<accession>A0A2H0LYE2</accession>
<sequence length="124" mass="14242">MSDYLFSAILLVSSFVFGWVLYFFVAILLKRSDGFFSKGLKIDVRPLKSPLRFLIPALCASVVIPLLRLPEKASLFVGHFIYILLITLFGWVAVKIVYILRDAFLGRYDINVRDNMHARSMHTQ</sequence>
<keyword evidence="1" id="KW-0472">Membrane</keyword>
<protein>
    <submittedName>
        <fullName evidence="2">Uncharacterized protein</fullName>
    </submittedName>
</protein>
<feature type="transmembrane region" description="Helical" evidence="1">
    <location>
        <begin position="6"/>
        <end position="29"/>
    </location>
</feature>
<evidence type="ECO:0000313" key="3">
    <source>
        <dbReference type="Proteomes" id="UP000229641"/>
    </source>
</evidence>
<keyword evidence="1" id="KW-1133">Transmembrane helix</keyword>
<evidence type="ECO:0000256" key="1">
    <source>
        <dbReference type="SAM" id="Phobius"/>
    </source>
</evidence>
<feature type="transmembrane region" description="Helical" evidence="1">
    <location>
        <begin position="50"/>
        <end position="67"/>
    </location>
</feature>
<name>A0A2H0LYE2_9BACT</name>
<organism evidence="2 3">
    <name type="scientific">Candidatus Ghiorseimicrobium undicola</name>
    <dbReference type="NCBI Taxonomy" id="1974746"/>
    <lineage>
        <taxon>Bacteria</taxon>
        <taxon>Pseudomonadati</taxon>
        <taxon>Candidatus Omnitrophota</taxon>
        <taxon>Candidatus Ghiorseimicrobium</taxon>
    </lineage>
</organism>
<gene>
    <name evidence="2" type="ORF">COV72_03020</name>
</gene>
<dbReference type="EMBL" id="PCWA01000039">
    <property type="protein sequence ID" value="PIQ89443.1"/>
    <property type="molecule type" value="Genomic_DNA"/>
</dbReference>
<dbReference type="Proteomes" id="UP000229641">
    <property type="component" value="Unassembled WGS sequence"/>
</dbReference>
<keyword evidence="1" id="KW-0812">Transmembrane</keyword>
<comment type="caution">
    <text evidence="2">The sequence shown here is derived from an EMBL/GenBank/DDBJ whole genome shotgun (WGS) entry which is preliminary data.</text>
</comment>
<reference evidence="2 3" key="1">
    <citation type="submission" date="2017-09" db="EMBL/GenBank/DDBJ databases">
        <title>Depth-based differentiation of microbial function through sediment-hosted aquifers and enrichment of novel symbionts in the deep terrestrial subsurface.</title>
        <authorList>
            <person name="Probst A.J."/>
            <person name="Ladd B."/>
            <person name="Jarett J.K."/>
            <person name="Geller-Mcgrath D.E."/>
            <person name="Sieber C.M."/>
            <person name="Emerson J.B."/>
            <person name="Anantharaman K."/>
            <person name="Thomas B.C."/>
            <person name="Malmstrom R."/>
            <person name="Stieglmeier M."/>
            <person name="Klingl A."/>
            <person name="Woyke T."/>
            <person name="Ryan C.M."/>
            <person name="Banfield J.F."/>
        </authorList>
    </citation>
    <scope>NUCLEOTIDE SEQUENCE [LARGE SCALE GENOMIC DNA]</scope>
    <source>
        <strain evidence="2">CG11_big_fil_rev_8_21_14_0_20_42_13</strain>
    </source>
</reference>
<feature type="non-terminal residue" evidence="2">
    <location>
        <position position="124"/>
    </location>
</feature>